<dbReference type="OrthoDB" id="3296574at2"/>
<evidence type="ECO:0000259" key="1">
    <source>
        <dbReference type="PROSITE" id="PS50801"/>
    </source>
</evidence>
<organism evidence="2 3">
    <name type="scientific">Thiocystis violascens (strain ATCC 17096 / DSM 198 / 6111)</name>
    <name type="common">Chromatium violascens</name>
    <dbReference type="NCBI Taxonomy" id="765911"/>
    <lineage>
        <taxon>Bacteria</taxon>
        <taxon>Pseudomonadati</taxon>
        <taxon>Pseudomonadota</taxon>
        <taxon>Gammaproteobacteria</taxon>
        <taxon>Chromatiales</taxon>
        <taxon>Chromatiaceae</taxon>
        <taxon>Thiocystis</taxon>
    </lineage>
</organism>
<dbReference type="Gene3D" id="3.30.750.24">
    <property type="entry name" value="STAS domain"/>
    <property type="match status" value="1"/>
</dbReference>
<evidence type="ECO:0000313" key="3">
    <source>
        <dbReference type="Proteomes" id="UP000006062"/>
    </source>
</evidence>
<dbReference type="EMBL" id="CP003154">
    <property type="protein sequence ID" value="AFL72378.1"/>
    <property type="molecule type" value="Genomic_DNA"/>
</dbReference>
<dbReference type="CDD" id="cd07043">
    <property type="entry name" value="STAS_anti-anti-sigma_factors"/>
    <property type="match status" value="1"/>
</dbReference>
<dbReference type="InterPro" id="IPR002645">
    <property type="entry name" value="STAS_dom"/>
</dbReference>
<dbReference type="RefSeq" id="WP_014776882.1">
    <property type="nucleotide sequence ID" value="NC_018012.1"/>
</dbReference>
<dbReference type="Proteomes" id="UP000006062">
    <property type="component" value="Chromosome"/>
</dbReference>
<dbReference type="PROSITE" id="PS50801">
    <property type="entry name" value="STAS"/>
    <property type="match status" value="1"/>
</dbReference>
<gene>
    <name evidence="2" type="ordered locus">Thivi_0309</name>
</gene>
<name>I3Y5W0_THIV6</name>
<dbReference type="Pfam" id="PF13466">
    <property type="entry name" value="STAS_2"/>
    <property type="match status" value="1"/>
</dbReference>
<dbReference type="AlphaFoldDB" id="I3Y5W0"/>
<sequence>MSAGKKKSAQNSVLTLGGELTIYTVTETLSRLRAYLKEHDSCELDLAGVTEIDSAGLQLLLWTRRTAAEQGARFHLAARSDAVAEVLAILQLEPVFDDGSATRAVEDPA</sequence>
<reference evidence="2 3" key="1">
    <citation type="submission" date="2012-06" db="EMBL/GenBank/DDBJ databases">
        <title>Complete sequence of Thiocystis violascens DSM 198.</title>
        <authorList>
            <consortium name="US DOE Joint Genome Institute"/>
            <person name="Lucas S."/>
            <person name="Han J."/>
            <person name="Lapidus A."/>
            <person name="Cheng J.-F."/>
            <person name="Goodwin L."/>
            <person name="Pitluck S."/>
            <person name="Peters L."/>
            <person name="Ovchinnikova G."/>
            <person name="Teshima H."/>
            <person name="Detter J.C."/>
            <person name="Han C."/>
            <person name="Tapia R."/>
            <person name="Land M."/>
            <person name="Hauser L."/>
            <person name="Kyrpides N."/>
            <person name="Ivanova N."/>
            <person name="Pagani I."/>
            <person name="Vogl K."/>
            <person name="Liu Z."/>
            <person name="Frigaard N.-U."/>
            <person name="Bryant D."/>
            <person name="Woyke T."/>
        </authorList>
    </citation>
    <scope>NUCLEOTIDE SEQUENCE [LARGE SCALE GENOMIC DNA]</scope>
    <source>
        <strain evidence="3">ATCC 17096 / DSM 198 / 6111</strain>
    </source>
</reference>
<dbReference type="InterPro" id="IPR052746">
    <property type="entry name" value="MlaB_ABC_Transporter"/>
</dbReference>
<accession>I3Y5W0</accession>
<dbReference type="STRING" id="765911.Thivi_0309"/>
<dbReference type="HOGENOM" id="CLU_115403_14_3_6"/>
<dbReference type="KEGG" id="tvi:Thivi_0309"/>
<dbReference type="InterPro" id="IPR058548">
    <property type="entry name" value="MlaB-like_STAS"/>
</dbReference>
<evidence type="ECO:0000313" key="2">
    <source>
        <dbReference type="EMBL" id="AFL72378.1"/>
    </source>
</evidence>
<dbReference type="InterPro" id="IPR036513">
    <property type="entry name" value="STAS_dom_sf"/>
</dbReference>
<dbReference type="PANTHER" id="PTHR35849">
    <property type="entry name" value="BLR2341 PROTEIN"/>
    <property type="match status" value="1"/>
</dbReference>
<feature type="domain" description="STAS" evidence="1">
    <location>
        <begin position="13"/>
        <end position="109"/>
    </location>
</feature>
<dbReference type="eggNOG" id="COG3113">
    <property type="taxonomic scope" value="Bacteria"/>
</dbReference>
<dbReference type="SUPFAM" id="SSF52091">
    <property type="entry name" value="SpoIIaa-like"/>
    <property type="match status" value="1"/>
</dbReference>
<protein>
    <submittedName>
        <fullName evidence="2">Putative NTP binding protein (Contains STAS domain)</fullName>
    </submittedName>
</protein>
<dbReference type="PANTHER" id="PTHR35849:SF2">
    <property type="entry name" value="BLR2341 PROTEIN"/>
    <property type="match status" value="1"/>
</dbReference>
<keyword evidence="3" id="KW-1185">Reference proteome</keyword>
<proteinExistence type="predicted"/>